<evidence type="ECO:0000256" key="1">
    <source>
        <dbReference type="ARBA" id="ARBA00000085"/>
    </source>
</evidence>
<feature type="domain" description="HPt" evidence="23">
    <location>
        <begin position="833"/>
        <end position="926"/>
    </location>
</feature>
<dbReference type="EC" id="2.7.13.3" evidence="3"/>
<evidence type="ECO:0000259" key="20">
    <source>
        <dbReference type="PROSITE" id="PS50109"/>
    </source>
</evidence>
<dbReference type="CDD" id="cd00082">
    <property type="entry name" value="HisKA"/>
    <property type="match status" value="1"/>
</dbReference>
<dbReference type="SUPFAM" id="SSF47226">
    <property type="entry name" value="Histidine-containing phosphotransfer domain, HPT domain"/>
    <property type="match status" value="1"/>
</dbReference>
<keyword evidence="9 24" id="KW-0418">Kinase</keyword>
<dbReference type="EMBL" id="JDST02000008">
    <property type="protein sequence ID" value="KFB78173.1"/>
    <property type="molecule type" value="Genomic_DNA"/>
</dbReference>
<dbReference type="STRING" id="1453999.AW06_000395"/>
<evidence type="ECO:0000256" key="18">
    <source>
        <dbReference type="PROSITE-ProRule" id="PRU00110"/>
    </source>
</evidence>
<dbReference type="InterPro" id="IPR003660">
    <property type="entry name" value="HAMP_dom"/>
</dbReference>
<dbReference type="InterPro" id="IPR036097">
    <property type="entry name" value="HisK_dim/P_sf"/>
</dbReference>
<dbReference type="Gene3D" id="3.30.565.10">
    <property type="entry name" value="Histidine kinase-like ATPase, C-terminal domain"/>
    <property type="match status" value="1"/>
</dbReference>
<dbReference type="SMART" id="SM00304">
    <property type="entry name" value="HAMP"/>
    <property type="match status" value="1"/>
</dbReference>
<dbReference type="Pfam" id="PF01627">
    <property type="entry name" value="Hpt"/>
    <property type="match status" value="1"/>
</dbReference>
<dbReference type="PRINTS" id="PR00344">
    <property type="entry name" value="BCTRLSENSOR"/>
</dbReference>
<dbReference type="PROSITE" id="PS50894">
    <property type="entry name" value="HPT"/>
    <property type="match status" value="1"/>
</dbReference>
<evidence type="ECO:0000256" key="2">
    <source>
        <dbReference type="ARBA" id="ARBA00004651"/>
    </source>
</evidence>
<dbReference type="InterPro" id="IPR008207">
    <property type="entry name" value="Sig_transdc_His_kin_Hpt_dom"/>
</dbReference>
<evidence type="ECO:0000259" key="23">
    <source>
        <dbReference type="PROSITE" id="PS50894"/>
    </source>
</evidence>
<sequence>MFARRRSIRSRLIIAGILSLAIVAILAAAGARSYRLMQHSSAMAAAAAEGSVRLHLTLRALDEIILTEGTLSAKVLARQRIVDFDRSLPDLILATDDPDLKAQIEHSFAPRWHAFSRAAEAFSRIRVIGVENEDAMATFGKLIHDADELTRDMETWRVNVGEAIAAELHRLTEAATVAAVLMVLALLALFVWTYRGIMRPISDLLAITARVSQEGDYATRARVDPGDEIGELANGFNTMLDTIEDRNHHLAVQAAELRDARDLAEAGSRAKSEFLAAMSHEVRTPMNGILGMTELLRSTPLSVQQRRFADTVYQSGEHLLNIINDILDFSKIEAGKLEIECINFNLRQLAEDVANMFAQPATVKGLEMVCSVPHDLPVAVIGDPMRVRQILTNLISNAVKFTSEGKIVITVKLLDETAEQARFRFQVQDTGIGISAEAQARLFGAFVQADSSTTRRFGGSGLGLAISKGLVEAMQGEIGLHSESGRGTLFWFELPLGKQNPDARLTADLAGRLAGLRVLVVDDHATNRELLAHQISGWSMHYTGAASGSEALQALAAAAAIDQPFDLAILDLQMPAMDGFELARTIKSNPRHAALPLVMLSSVSVGGDDPDRQAAPVDYYLSKPARQSDLFDAIATAISQQTLAVPATATPSPLPVPTSALTGRVLVAEDNAVNQEVVAAMLASIGVNHTLVSNGRAAIAQLAQEHFDLVLMDCQMPEMDGFDATAAIRSRQREGTLDRYLPVVALTANAVEGDRERCLAAGMDDYLSKPFTREQLASVLGRWLAQTDPAPAGYADGPAMLPTTPDAPSAADTDQPINPRALDAIRQLPGPNGAVLVQKVIDAYLTDTPPRIAQLRAAVDAGDAEALRKSAHALKSSGANVGAERLSALFRELEALGRNATVDGAETLLTDLDEELPRVLAALGDHRCSAKAERAGLET</sequence>
<evidence type="ECO:0000256" key="11">
    <source>
        <dbReference type="ARBA" id="ARBA00022989"/>
    </source>
</evidence>
<dbReference type="Pfam" id="PF00672">
    <property type="entry name" value="HAMP"/>
    <property type="match status" value="1"/>
</dbReference>
<evidence type="ECO:0000313" key="24">
    <source>
        <dbReference type="EMBL" id="KFB78173.1"/>
    </source>
</evidence>
<comment type="subunit">
    <text evidence="15">At low DSF concentrations, interacts with RpfF.</text>
</comment>
<feature type="domain" description="Response regulatory" evidence="21">
    <location>
        <begin position="664"/>
        <end position="784"/>
    </location>
</feature>
<dbReference type="Proteomes" id="UP000021315">
    <property type="component" value="Unassembled WGS sequence"/>
</dbReference>
<evidence type="ECO:0000256" key="15">
    <source>
        <dbReference type="ARBA" id="ARBA00064003"/>
    </source>
</evidence>
<evidence type="ECO:0000259" key="21">
    <source>
        <dbReference type="PROSITE" id="PS50110"/>
    </source>
</evidence>
<keyword evidence="11" id="KW-1133">Transmembrane helix</keyword>
<dbReference type="InterPro" id="IPR004358">
    <property type="entry name" value="Sig_transdc_His_kin-like_C"/>
</dbReference>
<keyword evidence="12" id="KW-0902">Two-component regulatory system</keyword>
<comment type="subcellular location">
    <subcellularLocation>
        <location evidence="2">Cell membrane</location>
        <topology evidence="2">Multi-pass membrane protein</topology>
    </subcellularLocation>
</comment>
<dbReference type="PANTHER" id="PTHR45339">
    <property type="entry name" value="HYBRID SIGNAL TRANSDUCTION HISTIDINE KINASE J"/>
    <property type="match status" value="1"/>
</dbReference>
<dbReference type="Pfam" id="PF00072">
    <property type="entry name" value="Response_reg"/>
    <property type="match status" value="2"/>
</dbReference>
<feature type="modified residue" description="4-aspartylphosphate" evidence="19">
    <location>
        <position position="713"/>
    </location>
</feature>
<comment type="caution">
    <text evidence="24">The sequence shown here is derived from an EMBL/GenBank/DDBJ whole genome shotgun (WGS) entry which is preliminary data.</text>
</comment>
<dbReference type="InterPro" id="IPR005467">
    <property type="entry name" value="His_kinase_dom"/>
</dbReference>
<dbReference type="InterPro" id="IPR011006">
    <property type="entry name" value="CheY-like_superfamily"/>
</dbReference>
<dbReference type="InterPro" id="IPR036890">
    <property type="entry name" value="HATPase_C_sf"/>
</dbReference>
<keyword evidence="5 19" id="KW-0597">Phosphoprotein</keyword>
<feature type="domain" description="HAMP" evidence="22">
    <location>
        <begin position="195"/>
        <end position="248"/>
    </location>
</feature>
<dbReference type="Pfam" id="PF02518">
    <property type="entry name" value="HATPase_c"/>
    <property type="match status" value="1"/>
</dbReference>
<evidence type="ECO:0000256" key="5">
    <source>
        <dbReference type="ARBA" id="ARBA00022553"/>
    </source>
</evidence>
<dbReference type="PROSITE" id="PS50109">
    <property type="entry name" value="HIS_KIN"/>
    <property type="match status" value="1"/>
</dbReference>
<dbReference type="SUPFAM" id="SSF52172">
    <property type="entry name" value="CheY-like"/>
    <property type="match status" value="2"/>
</dbReference>
<dbReference type="FunFam" id="1.10.287.130:FF:000002">
    <property type="entry name" value="Two-component osmosensing histidine kinase"/>
    <property type="match status" value="1"/>
</dbReference>
<keyword evidence="25" id="KW-1185">Reference proteome</keyword>
<keyword evidence="4" id="KW-1003">Cell membrane</keyword>
<organism evidence="24 25">
    <name type="scientific">Candidatus Accumulibacter cognatus</name>
    <dbReference type="NCBI Taxonomy" id="2954383"/>
    <lineage>
        <taxon>Bacteria</taxon>
        <taxon>Pseudomonadati</taxon>
        <taxon>Pseudomonadota</taxon>
        <taxon>Betaproteobacteria</taxon>
        <taxon>Candidatus Accumulibacter</taxon>
    </lineage>
</organism>
<dbReference type="CDD" id="cd16922">
    <property type="entry name" value="HATPase_EvgS-ArcB-TorS-like"/>
    <property type="match status" value="1"/>
</dbReference>
<dbReference type="SUPFAM" id="SSF158472">
    <property type="entry name" value="HAMP domain-like"/>
    <property type="match status" value="1"/>
</dbReference>
<dbReference type="SMART" id="SM00448">
    <property type="entry name" value="REC"/>
    <property type="match status" value="2"/>
</dbReference>
<dbReference type="GO" id="GO:0005886">
    <property type="term" value="C:plasma membrane"/>
    <property type="evidence" value="ECO:0007669"/>
    <property type="project" value="UniProtKB-SubCell"/>
</dbReference>
<reference evidence="24" key="1">
    <citation type="submission" date="2014-02" db="EMBL/GenBank/DDBJ databases">
        <title>Expanding our view of genomic diversity in Candidatus Accumulibacter clades.</title>
        <authorList>
            <person name="Skennerton C.T."/>
            <person name="Barr J.J."/>
            <person name="Slater F.R."/>
            <person name="Bond P.L."/>
            <person name="Tyson G.W."/>
        </authorList>
    </citation>
    <scope>NUCLEOTIDE SEQUENCE [LARGE SCALE GENOMIC DNA]</scope>
</reference>
<proteinExistence type="predicted"/>
<protein>
    <recommendedName>
        <fullName evidence="16">Sensory/regulatory protein RpfC</fullName>
        <ecNumber evidence="3">2.7.13.3</ecNumber>
    </recommendedName>
    <alternativeName>
        <fullName evidence="17">Virulence sensor protein BvgS</fullName>
    </alternativeName>
</protein>
<evidence type="ECO:0000256" key="7">
    <source>
        <dbReference type="ARBA" id="ARBA00022692"/>
    </source>
</evidence>
<dbReference type="Gene3D" id="1.20.120.160">
    <property type="entry name" value="HPT domain"/>
    <property type="match status" value="1"/>
</dbReference>
<evidence type="ECO:0000256" key="16">
    <source>
        <dbReference type="ARBA" id="ARBA00068150"/>
    </source>
</evidence>
<dbReference type="Pfam" id="PF00512">
    <property type="entry name" value="HisKA"/>
    <property type="match status" value="1"/>
</dbReference>
<evidence type="ECO:0000256" key="3">
    <source>
        <dbReference type="ARBA" id="ARBA00012438"/>
    </source>
</evidence>
<evidence type="ECO:0000256" key="8">
    <source>
        <dbReference type="ARBA" id="ARBA00022741"/>
    </source>
</evidence>
<dbReference type="GO" id="GO:0005524">
    <property type="term" value="F:ATP binding"/>
    <property type="evidence" value="ECO:0007669"/>
    <property type="project" value="UniProtKB-KW"/>
</dbReference>
<evidence type="ECO:0000256" key="12">
    <source>
        <dbReference type="ARBA" id="ARBA00023012"/>
    </source>
</evidence>
<dbReference type="SMART" id="SM00388">
    <property type="entry name" value="HisKA"/>
    <property type="match status" value="1"/>
</dbReference>
<evidence type="ECO:0000256" key="13">
    <source>
        <dbReference type="ARBA" id="ARBA00023136"/>
    </source>
</evidence>
<feature type="modified residue" description="4-aspartylphosphate" evidence="19">
    <location>
        <position position="571"/>
    </location>
</feature>
<keyword evidence="10" id="KW-0067">ATP-binding</keyword>
<evidence type="ECO:0000256" key="6">
    <source>
        <dbReference type="ARBA" id="ARBA00022679"/>
    </source>
</evidence>
<dbReference type="CDD" id="cd17546">
    <property type="entry name" value="REC_hyHK_CKI1_RcsC-like"/>
    <property type="match status" value="2"/>
</dbReference>
<dbReference type="SUPFAM" id="SSF55874">
    <property type="entry name" value="ATPase domain of HSP90 chaperone/DNA topoisomerase II/histidine kinase"/>
    <property type="match status" value="1"/>
</dbReference>
<gene>
    <name evidence="24" type="primary">barA_1</name>
    <name evidence="24" type="ORF">AW06_000395</name>
</gene>
<name>A0A080MAB1_9PROT</name>
<dbReference type="PROSITE" id="PS50110">
    <property type="entry name" value="RESPONSE_REGULATORY"/>
    <property type="match status" value="2"/>
</dbReference>
<dbReference type="PANTHER" id="PTHR45339:SF1">
    <property type="entry name" value="HYBRID SIGNAL TRANSDUCTION HISTIDINE KINASE J"/>
    <property type="match status" value="1"/>
</dbReference>
<evidence type="ECO:0000256" key="19">
    <source>
        <dbReference type="PROSITE-ProRule" id="PRU00169"/>
    </source>
</evidence>
<keyword evidence="6 24" id="KW-0808">Transferase</keyword>
<evidence type="ECO:0000313" key="25">
    <source>
        <dbReference type="Proteomes" id="UP000021315"/>
    </source>
</evidence>
<evidence type="ECO:0000256" key="9">
    <source>
        <dbReference type="ARBA" id="ARBA00022777"/>
    </source>
</evidence>
<feature type="domain" description="Histidine kinase" evidence="20">
    <location>
        <begin position="277"/>
        <end position="498"/>
    </location>
</feature>
<dbReference type="AlphaFoldDB" id="A0A080MAB1"/>
<dbReference type="InterPro" id="IPR036641">
    <property type="entry name" value="HPT_dom_sf"/>
</dbReference>
<feature type="domain" description="Response regulatory" evidence="21">
    <location>
        <begin position="517"/>
        <end position="638"/>
    </location>
</feature>
<comment type="function">
    <text evidence="14">Member of the two-component regulatory system BvgS/BvgA. Phosphorylates BvgA via a four-step phosphorelay in response to environmental signals.</text>
</comment>
<dbReference type="RefSeq" id="WP_273704294.1">
    <property type="nucleotide sequence ID" value="NZ_JDST02000008.1"/>
</dbReference>
<dbReference type="SUPFAM" id="SSF47384">
    <property type="entry name" value="Homodimeric domain of signal transducing histidine kinase"/>
    <property type="match status" value="1"/>
</dbReference>
<dbReference type="InterPro" id="IPR003661">
    <property type="entry name" value="HisK_dim/P_dom"/>
</dbReference>
<evidence type="ECO:0000259" key="22">
    <source>
        <dbReference type="PROSITE" id="PS50885"/>
    </source>
</evidence>
<comment type="catalytic activity">
    <reaction evidence="1">
        <text>ATP + protein L-histidine = ADP + protein N-phospho-L-histidine.</text>
        <dbReference type="EC" id="2.7.13.3"/>
    </reaction>
</comment>
<dbReference type="CDD" id="cd06225">
    <property type="entry name" value="HAMP"/>
    <property type="match status" value="1"/>
</dbReference>
<dbReference type="InterPro" id="IPR003594">
    <property type="entry name" value="HATPase_dom"/>
</dbReference>
<keyword evidence="8" id="KW-0547">Nucleotide-binding</keyword>
<accession>A0A080MAB1</accession>
<dbReference type="Gene3D" id="1.10.287.130">
    <property type="match status" value="1"/>
</dbReference>
<evidence type="ECO:0000256" key="4">
    <source>
        <dbReference type="ARBA" id="ARBA00022475"/>
    </source>
</evidence>
<dbReference type="SMART" id="SM00387">
    <property type="entry name" value="HATPase_c"/>
    <property type="match status" value="1"/>
</dbReference>
<dbReference type="InterPro" id="IPR001789">
    <property type="entry name" value="Sig_transdc_resp-reg_receiver"/>
</dbReference>
<evidence type="ECO:0000256" key="14">
    <source>
        <dbReference type="ARBA" id="ARBA00058004"/>
    </source>
</evidence>
<evidence type="ECO:0000256" key="10">
    <source>
        <dbReference type="ARBA" id="ARBA00022840"/>
    </source>
</evidence>
<dbReference type="Gene3D" id="3.40.50.2300">
    <property type="match status" value="2"/>
</dbReference>
<dbReference type="Gene3D" id="6.10.340.10">
    <property type="match status" value="1"/>
</dbReference>
<feature type="modified residue" description="Phosphohistidine" evidence="18">
    <location>
        <position position="872"/>
    </location>
</feature>
<keyword evidence="7" id="KW-0812">Transmembrane</keyword>
<evidence type="ECO:0000256" key="17">
    <source>
        <dbReference type="ARBA" id="ARBA00070152"/>
    </source>
</evidence>
<dbReference type="FunFam" id="3.30.565.10:FF:000010">
    <property type="entry name" value="Sensor histidine kinase RcsC"/>
    <property type="match status" value="1"/>
</dbReference>
<dbReference type="PROSITE" id="PS50885">
    <property type="entry name" value="HAMP"/>
    <property type="match status" value="1"/>
</dbReference>
<dbReference type="GO" id="GO:0000155">
    <property type="term" value="F:phosphorelay sensor kinase activity"/>
    <property type="evidence" value="ECO:0007669"/>
    <property type="project" value="InterPro"/>
</dbReference>
<keyword evidence="13" id="KW-0472">Membrane</keyword>